<dbReference type="PANTHER" id="PTHR37304:SF1">
    <property type="entry name" value="MEMBRANE PROTEIN"/>
    <property type="match status" value="1"/>
</dbReference>
<keyword evidence="2" id="KW-0812">Transmembrane</keyword>
<accession>A0A2U2HDY0</accession>
<protein>
    <submittedName>
        <fullName evidence="3">DUF378 domain-containing protein</fullName>
    </submittedName>
</protein>
<sequence>MATINAPLNERRHMPERRSNVSTRHGSNMSALDWIAMVLMIVGGINWGLVGLYNIDLVATLLGTMTPAARAVYVLVGLAALYSLYLAVKLATKPRTA</sequence>
<dbReference type="InterPro" id="IPR007211">
    <property type="entry name" value="DUF378"/>
</dbReference>
<feature type="region of interest" description="Disordered" evidence="1">
    <location>
        <begin position="1"/>
        <end position="24"/>
    </location>
</feature>
<dbReference type="PANTHER" id="PTHR37304">
    <property type="entry name" value="MEMBRANE PROTEIN-RELATED"/>
    <property type="match status" value="1"/>
</dbReference>
<dbReference type="EMBL" id="PXWF02000310">
    <property type="protein sequence ID" value="PWF41533.1"/>
    <property type="molecule type" value="Genomic_DNA"/>
</dbReference>
<dbReference type="AlphaFoldDB" id="A0A2U2HDY0"/>
<proteinExistence type="predicted"/>
<evidence type="ECO:0000313" key="3">
    <source>
        <dbReference type="EMBL" id="PWF41533.1"/>
    </source>
</evidence>
<evidence type="ECO:0000256" key="2">
    <source>
        <dbReference type="SAM" id="Phobius"/>
    </source>
</evidence>
<dbReference type="RefSeq" id="WP_106759907.1">
    <property type="nucleotide sequence ID" value="NZ_PXWF02000310.1"/>
</dbReference>
<feature type="transmembrane region" description="Helical" evidence="2">
    <location>
        <begin position="34"/>
        <end position="55"/>
    </location>
</feature>
<dbReference type="Pfam" id="PF04070">
    <property type="entry name" value="DUF378"/>
    <property type="match status" value="1"/>
</dbReference>
<feature type="compositionally biased region" description="Basic and acidic residues" evidence="1">
    <location>
        <begin position="9"/>
        <end position="19"/>
    </location>
</feature>
<keyword evidence="2" id="KW-0472">Membrane</keyword>
<gene>
    <name evidence="3" type="ORF">C7C56_024175</name>
</gene>
<evidence type="ECO:0000313" key="4">
    <source>
        <dbReference type="Proteomes" id="UP000241421"/>
    </source>
</evidence>
<keyword evidence="4" id="KW-1185">Reference proteome</keyword>
<name>A0A2U2HDY0_9BURK</name>
<dbReference type="Proteomes" id="UP000241421">
    <property type="component" value="Unassembled WGS sequence"/>
</dbReference>
<feature type="transmembrane region" description="Helical" evidence="2">
    <location>
        <begin position="67"/>
        <end position="88"/>
    </location>
</feature>
<comment type="caution">
    <text evidence="3">The sequence shown here is derived from an EMBL/GenBank/DDBJ whole genome shotgun (WGS) entry which is preliminary data.</text>
</comment>
<reference evidence="3 4" key="1">
    <citation type="submission" date="2018-04" db="EMBL/GenBank/DDBJ databases">
        <title>Massilia violaceinigra sp. nov., a novel purple-pigmented bacterium isolated from Tianshan glacier, Xinjiang, China.</title>
        <authorList>
            <person name="Wang H."/>
        </authorList>
    </citation>
    <scope>NUCLEOTIDE SEQUENCE [LARGE SCALE GENOMIC DNA]</scope>
    <source>
        <strain evidence="3 4">B448-2</strain>
    </source>
</reference>
<keyword evidence="2" id="KW-1133">Transmembrane helix</keyword>
<evidence type="ECO:0000256" key="1">
    <source>
        <dbReference type="SAM" id="MobiDB-lite"/>
    </source>
</evidence>
<dbReference type="OrthoDB" id="9812136at2"/>
<organism evidence="3 4">
    <name type="scientific">Massilia glaciei</name>
    <dbReference type="NCBI Taxonomy" id="1524097"/>
    <lineage>
        <taxon>Bacteria</taxon>
        <taxon>Pseudomonadati</taxon>
        <taxon>Pseudomonadota</taxon>
        <taxon>Betaproteobacteria</taxon>
        <taxon>Burkholderiales</taxon>
        <taxon>Oxalobacteraceae</taxon>
        <taxon>Telluria group</taxon>
        <taxon>Massilia</taxon>
    </lineage>
</organism>